<keyword evidence="2" id="KW-1185">Reference proteome</keyword>
<dbReference type="Proteomes" id="UP000324832">
    <property type="component" value="Unassembled WGS sequence"/>
</dbReference>
<accession>A0A5E4QDP7</accession>
<name>A0A5E4QDP7_9NEOP</name>
<sequence length="138" mass="15481">MFVEVVLCGNILPENGQLEHAVVKTSSYCSPRCWCRLSSPKCSSDQAYITNYGPAIKYKFDNTIGRLHHCESLLKGFPLGIVSRGPIRRRYVGASPGVQWRGCKHSVSSHQETGQICSTTPRLVRIRLQLHVPLRCKI</sequence>
<gene>
    <name evidence="1" type="ORF">LSINAPIS_LOCUS7323</name>
</gene>
<organism evidence="1 2">
    <name type="scientific">Leptidea sinapis</name>
    <dbReference type="NCBI Taxonomy" id="189913"/>
    <lineage>
        <taxon>Eukaryota</taxon>
        <taxon>Metazoa</taxon>
        <taxon>Ecdysozoa</taxon>
        <taxon>Arthropoda</taxon>
        <taxon>Hexapoda</taxon>
        <taxon>Insecta</taxon>
        <taxon>Pterygota</taxon>
        <taxon>Neoptera</taxon>
        <taxon>Endopterygota</taxon>
        <taxon>Lepidoptera</taxon>
        <taxon>Glossata</taxon>
        <taxon>Ditrysia</taxon>
        <taxon>Papilionoidea</taxon>
        <taxon>Pieridae</taxon>
        <taxon>Dismorphiinae</taxon>
        <taxon>Leptidea</taxon>
    </lineage>
</organism>
<dbReference type="AlphaFoldDB" id="A0A5E4QDP7"/>
<evidence type="ECO:0000313" key="2">
    <source>
        <dbReference type="Proteomes" id="UP000324832"/>
    </source>
</evidence>
<dbReference type="EMBL" id="FZQP02002393">
    <property type="protein sequence ID" value="VVC95654.1"/>
    <property type="molecule type" value="Genomic_DNA"/>
</dbReference>
<protein>
    <submittedName>
        <fullName evidence="1">Uncharacterized protein</fullName>
    </submittedName>
</protein>
<proteinExistence type="predicted"/>
<evidence type="ECO:0000313" key="1">
    <source>
        <dbReference type="EMBL" id="VVC95654.1"/>
    </source>
</evidence>
<reference evidence="1 2" key="1">
    <citation type="submission" date="2017-07" db="EMBL/GenBank/DDBJ databases">
        <authorList>
            <person name="Talla V."/>
            <person name="Backstrom N."/>
        </authorList>
    </citation>
    <scope>NUCLEOTIDE SEQUENCE [LARGE SCALE GENOMIC DNA]</scope>
</reference>